<keyword evidence="4" id="KW-0433">Leucine-rich repeat</keyword>
<comment type="subcellular location">
    <subcellularLocation>
        <location evidence="1">Nucleus</location>
    </subcellularLocation>
</comment>
<dbReference type="CDD" id="cd14342">
    <property type="entry name" value="UBA_TAP-C"/>
    <property type="match status" value="1"/>
</dbReference>
<accession>A0ABM4N888</accession>
<dbReference type="InterPro" id="IPR009060">
    <property type="entry name" value="UBA-like_sf"/>
</dbReference>
<comment type="similarity">
    <text evidence="2">Belongs to the NXF family.</text>
</comment>
<dbReference type="InterPro" id="IPR005637">
    <property type="entry name" value="TAP_C_dom"/>
</dbReference>
<dbReference type="Gene3D" id="3.80.10.10">
    <property type="entry name" value="Ribonuclease Inhibitor"/>
    <property type="match status" value="1"/>
</dbReference>
<dbReference type="Gene3D" id="3.10.450.50">
    <property type="match status" value="1"/>
</dbReference>
<feature type="compositionally biased region" description="Polar residues" evidence="8">
    <location>
        <begin position="30"/>
        <end position="44"/>
    </location>
</feature>
<evidence type="ECO:0000256" key="7">
    <source>
        <dbReference type="ARBA" id="ARBA00023242"/>
    </source>
</evidence>
<dbReference type="PROSITE" id="PS51281">
    <property type="entry name" value="TAP_C"/>
    <property type="match status" value="1"/>
</dbReference>
<dbReference type="Gene3D" id="1.10.8.10">
    <property type="entry name" value="DNA helicase RuvA subunit, C-terminal domain"/>
    <property type="match status" value="1"/>
</dbReference>
<feature type="region of interest" description="Disordered" evidence="8">
    <location>
        <begin position="71"/>
        <end position="102"/>
    </location>
</feature>
<evidence type="ECO:0000259" key="9">
    <source>
        <dbReference type="PROSITE" id="PS50177"/>
    </source>
</evidence>
<evidence type="ECO:0000256" key="1">
    <source>
        <dbReference type="ARBA" id="ARBA00004123"/>
    </source>
</evidence>
<name>A0ABM4N888_EQUPR</name>
<dbReference type="Pfam" id="PF03943">
    <property type="entry name" value="TAP_C"/>
    <property type="match status" value="1"/>
</dbReference>
<reference evidence="12" key="1">
    <citation type="submission" date="2025-08" db="UniProtKB">
        <authorList>
            <consortium name="RefSeq"/>
        </authorList>
    </citation>
    <scope>IDENTIFICATION</scope>
    <source>
        <tissue evidence="12">Blood</tissue>
    </source>
</reference>
<dbReference type="Pfam" id="PF22602">
    <property type="entry name" value="NXF_NTF2"/>
    <property type="match status" value="1"/>
</dbReference>
<dbReference type="Pfam" id="PF24048">
    <property type="entry name" value="LRR_NXF1-5"/>
    <property type="match status" value="1"/>
</dbReference>
<dbReference type="SMART" id="SM00804">
    <property type="entry name" value="TAP_C"/>
    <property type="match status" value="1"/>
</dbReference>
<feature type="domain" description="NTF2" evidence="9">
    <location>
        <begin position="377"/>
        <end position="527"/>
    </location>
</feature>
<feature type="region of interest" description="Disordered" evidence="8">
    <location>
        <begin position="30"/>
        <end position="53"/>
    </location>
</feature>
<evidence type="ECO:0000256" key="5">
    <source>
        <dbReference type="ARBA" id="ARBA00022737"/>
    </source>
</evidence>
<evidence type="ECO:0000259" key="10">
    <source>
        <dbReference type="PROSITE" id="PS51281"/>
    </source>
</evidence>
<dbReference type="Pfam" id="PF09162">
    <property type="entry name" value="Tap-RNA_bind"/>
    <property type="match status" value="1"/>
</dbReference>
<dbReference type="InterPro" id="IPR012677">
    <property type="entry name" value="Nucleotide-bd_a/b_plait_sf"/>
</dbReference>
<keyword evidence="6" id="KW-0509">mRNA transport</keyword>
<dbReference type="InterPro" id="IPR018222">
    <property type="entry name" value="Nuclear_transport_factor_2_euk"/>
</dbReference>
<dbReference type="InterPro" id="IPR035979">
    <property type="entry name" value="RBD_domain_sf"/>
</dbReference>
<dbReference type="PANTHER" id="PTHR10662:SF12">
    <property type="entry name" value="NUCLEAR RNA EXPORT FACTOR 3"/>
    <property type="match status" value="1"/>
</dbReference>
<evidence type="ECO:0000256" key="4">
    <source>
        <dbReference type="ARBA" id="ARBA00022614"/>
    </source>
</evidence>
<dbReference type="PANTHER" id="PTHR10662">
    <property type="entry name" value="NUCLEAR RNA EXPORT FACTOR"/>
    <property type="match status" value="1"/>
</dbReference>
<organism evidence="11 12">
    <name type="scientific">Equus przewalskii</name>
    <name type="common">Przewalski's horse</name>
    <name type="synonym">Equus caballus przewalskii</name>
    <dbReference type="NCBI Taxonomy" id="9798"/>
    <lineage>
        <taxon>Eukaryota</taxon>
        <taxon>Metazoa</taxon>
        <taxon>Chordata</taxon>
        <taxon>Craniata</taxon>
        <taxon>Vertebrata</taxon>
        <taxon>Euteleostomi</taxon>
        <taxon>Mammalia</taxon>
        <taxon>Eutheria</taxon>
        <taxon>Laurasiatheria</taxon>
        <taxon>Perissodactyla</taxon>
        <taxon>Equidae</taxon>
        <taxon>Equus</taxon>
    </lineage>
</organism>
<feature type="compositionally biased region" description="Basic and acidic residues" evidence="8">
    <location>
        <begin position="84"/>
        <end position="102"/>
    </location>
</feature>
<evidence type="ECO:0000256" key="6">
    <source>
        <dbReference type="ARBA" id="ARBA00022816"/>
    </source>
</evidence>
<keyword evidence="7" id="KW-0539">Nucleus</keyword>
<sequence>MGRNNQPKFLKRRARGWGIYRRRYSNWSEEVSSGIHPSSHQQQDGDPETSDAPVDTAVRYAPYAIPPCHRRGTFQKQGQSHINMKREQKPPERKMEGNKQDETSGSWFKIMVPFGIKYDEKWLLSLIQKQCSVPFTPVEFHYEKMQAQFFVENANIAFALKNINGKIWDKNNERVCVKDMTRISIFVSPSDAPCSVQKELKSEKLTMNKRYDVSQQSLEVQRLHFDPALVTLGVEMVPNPRNDTAASLQIHEESMLKLFPLNLSNTKPCQLAGLSTTMQNASNIKNLNLPCNEVKAAGKLDKGQGLEPEEMSADRNSLCTTFPDKSTNISSILELFPKLLSLDSQESRPPTNFGIEAHKRLPTCKGSFFESDALKSLVLQFLRRYYLIYDSGDRQGLLGAYLDEACFSLSIPFNPEDPAPSSLCEYVKDNRNIKKLKDPYLRLQLLKSTKHDIVRSLCVLPTTQHDFSSFVVDQWLQTERVLCFSVNGVFKEVVGKSQSSVRAFTRTFIIVPVSNSSLCILNDQLFVRDANPKETHSGLFIPVPTPASSSVPTLSQEQQEMVQAFSTQSGMNLQWSQKCLHDSHWDYTKAAQVLALLKAQCKIPEEALTQTDPGS</sequence>
<dbReference type="RefSeq" id="XP_070461165.1">
    <property type="nucleotide sequence ID" value="XM_070605064.1"/>
</dbReference>
<dbReference type="InterPro" id="IPR030217">
    <property type="entry name" value="NXF_fam"/>
</dbReference>
<evidence type="ECO:0000313" key="11">
    <source>
        <dbReference type="Proteomes" id="UP001652662"/>
    </source>
</evidence>
<dbReference type="GeneID" id="139081063"/>
<dbReference type="InterPro" id="IPR002075">
    <property type="entry name" value="NTF2_dom"/>
</dbReference>
<dbReference type="SUPFAM" id="SSF54928">
    <property type="entry name" value="RNA-binding domain, RBD"/>
    <property type="match status" value="1"/>
</dbReference>
<keyword evidence="11" id="KW-1185">Reference proteome</keyword>
<evidence type="ECO:0000256" key="8">
    <source>
        <dbReference type="SAM" id="MobiDB-lite"/>
    </source>
</evidence>
<dbReference type="Proteomes" id="UP001652662">
    <property type="component" value="Chromosome X"/>
</dbReference>
<evidence type="ECO:0000256" key="2">
    <source>
        <dbReference type="ARBA" id="ARBA00009285"/>
    </source>
</evidence>
<keyword evidence="5" id="KW-0677">Repeat</keyword>
<feature type="domain" description="TAP-C" evidence="10">
    <location>
        <begin position="556"/>
        <end position="611"/>
    </location>
</feature>
<dbReference type="PROSITE" id="PS50177">
    <property type="entry name" value="NTF2_DOMAIN"/>
    <property type="match status" value="1"/>
</dbReference>
<dbReference type="InterPro" id="IPR032710">
    <property type="entry name" value="NTF2-like_dom_sf"/>
</dbReference>
<gene>
    <name evidence="12" type="primary">LOC139081063</name>
</gene>
<evidence type="ECO:0000313" key="12">
    <source>
        <dbReference type="RefSeq" id="XP_070461165.1"/>
    </source>
</evidence>
<dbReference type="InterPro" id="IPR057125">
    <property type="entry name" value="NXF1/2/3/5-like_LRR"/>
</dbReference>
<dbReference type="Gene3D" id="3.30.70.330">
    <property type="match status" value="1"/>
</dbReference>
<dbReference type="SUPFAM" id="SSF54427">
    <property type="entry name" value="NTF2-like"/>
    <property type="match status" value="1"/>
</dbReference>
<dbReference type="InterPro" id="IPR015245">
    <property type="entry name" value="Tap_RNA-bd"/>
</dbReference>
<proteinExistence type="inferred from homology"/>
<dbReference type="InterPro" id="IPR032675">
    <property type="entry name" value="LRR_dom_sf"/>
</dbReference>
<evidence type="ECO:0000256" key="3">
    <source>
        <dbReference type="ARBA" id="ARBA00022448"/>
    </source>
</evidence>
<dbReference type="SUPFAM" id="SSF52058">
    <property type="entry name" value="L domain-like"/>
    <property type="match status" value="1"/>
</dbReference>
<protein>
    <submittedName>
        <fullName evidence="12">Nuclear RNA export factor 3-like isoform X1</fullName>
    </submittedName>
</protein>
<dbReference type="SUPFAM" id="SSF46934">
    <property type="entry name" value="UBA-like"/>
    <property type="match status" value="1"/>
</dbReference>
<keyword evidence="3" id="KW-0813">Transport</keyword>